<feature type="region of interest" description="Disordered" evidence="3">
    <location>
        <begin position="133"/>
        <end position="155"/>
    </location>
</feature>
<dbReference type="Proteomes" id="UP000825002">
    <property type="component" value="Unassembled WGS sequence"/>
</dbReference>
<evidence type="ECO:0000256" key="2">
    <source>
        <dbReference type="RuleBase" id="RU363103"/>
    </source>
</evidence>
<keyword evidence="2" id="KW-0999">Mitochondrion inner membrane</keyword>
<dbReference type="InterPro" id="IPR007763">
    <property type="entry name" value="NDUFA12"/>
</dbReference>
<accession>A0ABQ7SCQ7</accession>
<dbReference type="PANTHER" id="PTHR12910:SF2">
    <property type="entry name" value="NADH DEHYDROGENASE [UBIQUINONE] 1 ALPHA SUBCOMPLEX SUBUNIT 12"/>
    <property type="match status" value="1"/>
</dbReference>
<reference evidence="4 5" key="1">
    <citation type="submission" date="2020-10" db="EMBL/GenBank/DDBJ databases">
        <authorList>
            <person name="Klimov P.B."/>
            <person name="Dyachkov S.M."/>
            <person name="Chetverikov P.E."/>
        </authorList>
    </citation>
    <scope>NUCLEOTIDE SEQUENCE [LARGE SCALE GENOMIC DNA]</scope>
    <source>
        <strain evidence="4">BMOC 18-1129-001#AD2665</strain>
        <tissue evidence="4">Entire mites</tissue>
    </source>
</reference>
<protein>
    <recommendedName>
        <fullName evidence="2">NADH dehydrogenase [ubiquinone] 1 alpha subcomplex subunit 12</fullName>
    </recommendedName>
</protein>
<keyword evidence="5" id="KW-1185">Reference proteome</keyword>
<name>A0ABQ7SCQ7_9ACAR</name>
<feature type="non-terminal residue" evidence="4">
    <location>
        <position position="1"/>
    </location>
</feature>
<keyword evidence="2" id="KW-0679">Respiratory chain</keyword>
<gene>
    <name evidence="4" type="primary">Y94H6A.8</name>
    <name evidence="4" type="ORF">GZH46_00226</name>
</gene>
<dbReference type="PANTHER" id="PTHR12910">
    <property type="entry name" value="NADH-UBIQUINONE OXIDOREDUCTASE SUBUNIT B17.2"/>
    <property type="match status" value="1"/>
</dbReference>
<dbReference type="Pfam" id="PF05071">
    <property type="entry name" value="NDUFA12"/>
    <property type="match status" value="1"/>
</dbReference>
<comment type="subunit">
    <text evidence="2">Complex I is composed of 45 different subunits.</text>
</comment>
<keyword evidence="2" id="KW-0249">Electron transport</keyword>
<organism evidence="4 5">
    <name type="scientific">Fragariocoptes setiger</name>
    <dbReference type="NCBI Taxonomy" id="1670756"/>
    <lineage>
        <taxon>Eukaryota</taxon>
        <taxon>Metazoa</taxon>
        <taxon>Ecdysozoa</taxon>
        <taxon>Arthropoda</taxon>
        <taxon>Chelicerata</taxon>
        <taxon>Arachnida</taxon>
        <taxon>Acari</taxon>
        <taxon>Acariformes</taxon>
        <taxon>Trombidiformes</taxon>
        <taxon>Prostigmata</taxon>
        <taxon>Eupodina</taxon>
        <taxon>Eriophyoidea</taxon>
        <taxon>Phytoptidae</taxon>
        <taxon>Fragariocoptes</taxon>
    </lineage>
</organism>
<comment type="subcellular location">
    <subcellularLocation>
        <location evidence="2">Mitochondrion inner membrane</location>
        <topology evidence="2">Peripheral membrane protein</topology>
        <orientation evidence="2">Matrix side</orientation>
    </subcellularLocation>
</comment>
<sequence length="155" mass="18077">MKFPGLKVILGLDKMENLVAIIRFNGGIRNSIYKLFVHDDLKIGKLVGEDKYGNKYYENPYYFVPRNRWVEYNEKVFLDYDSSQIPAEWHGWLHHTTENPPTVEKPVEYPWIAPHKENQTGTTNAFIPWDTTPKKIESWTPKGGGRSSDFIDSKK</sequence>
<keyword evidence="2" id="KW-0813">Transport</keyword>
<keyword evidence="2" id="KW-0472">Membrane</keyword>
<evidence type="ECO:0000313" key="5">
    <source>
        <dbReference type="Proteomes" id="UP000825002"/>
    </source>
</evidence>
<comment type="similarity">
    <text evidence="1 2">Belongs to the complex I NDUFA12 subunit family.</text>
</comment>
<keyword evidence="2" id="KW-0496">Mitochondrion</keyword>
<comment type="caution">
    <text evidence="4">The sequence shown here is derived from an EMBL/GenBank/DDBJ whole genome shotgun (WGS) entry which is preliminary data.</text>
</comment>
<evidence type="ECO:0000256" key="3">
    <source>
        <dbReference type="SAM" id="MobiDB-lite"/>
    </source>
</evidence>
<proteinExistence type="inferred from homology"/>
<dbReference type="EMBL" id="JAIFTH010000021">
    <property type="protein sequence ID" value="KAG9511203.1"/>
    <property type="molecule type" value="Genomic_DNA"/>
</dbReference>
<evidence type="ECO:0000313" key="4">
    <source>
        <dbReference type="EMBL" id="KAG9511203.1"/>
    </source>
</evidence>
<evidence type="ECO:0000256" key="1">
    <source>
        <dbReference type="ARBA" id="ARBA00007355"/>
    </source>
</evidence>
<comment type="function">
    <text evidence="2">Accessory subunit of the mitochondrial membrane respiratory chain NADH dehydrogenase (Complex I), that is believed not to be involved in catalysis. Complex I functions in the transfer of electrons from NADH to the respiratory chain. The immediate electron acceptor for the enzyme is believed to be ubiquinone.</text>
</comment>